<dbReference type="Pfam" id="PF18962">
    <property type="entry name" value="Por_Secre_tail"/>
    <property type="match status" value="1"/>
</dbReference>
<proteinExistence type="predicted"/>
<dbReference type="NCBIfam" id="TIGR04183">
    <property type="entry name" value="Por_Secre_tail"/>
    <property type="match status" value="1"/>
</dbReference>
<evidence type="ECO:0000313" key="7">
    <source>
        <dbReference type="Proteomes" id="UP001460072"/>
    </source>
</evidence>
<dbReference type="RefSeq" id="WP_342695474.1">
    <property type="nucleotide sequence ID" value="NZ_JBCGDO010000006.1"/>
</dbReference>
<dbReference type="Pfam" id="PF00041">
    <property type="entry name" value="fn3"/>
    <property type="match status" value="1"/>
</dbReference>
<dbReference type="InterPro" id="IPR003961">
    <property type="entry name" value="FN3_dom"/>
</dbReference>
<dbReference type="SUPFAM" id="SSF49854">
    <property type="entry name" value="Spermadhesin, CUB domain"/>
    <property type="match status" value="1"/>
</dbReference>
<dbReference type="InterPro" id="IPR035914">
    <property type="entry name" value="Sperma_CUB_dom_sf"/>
</dbReference>
<dbReference type="Proteomes" id="UP001460072">
    <property type="component" value="Unassembled WGS sequence"/>
</dbReference>
<dbReference type="Gene3D" id="2.60.40.10">
    <property type="entry name" value="Immunoglobulins"/>
    <property type="match status" value="1"/>
</dbReference>
<sequence length="725" mass="79596">MIKKYLLLSALLCVSHFIAQNKLATKVSELQSLKADFKPFSVLSVAQNTINLDVNKVVDGATLATINLLKVNEIVSNQYETIELEIPYQNQNIEVLLYKVNPFAEGFHVDTDKGKNSSYQKGVYYRGIIKGETNSVSSFNFFNGEFNGIISSRSLGNLVIGKLQKLNNYMDYIVYSDAKMKVLNDFDCHFSEDDAPFQKNEIGSNNVNSDRCTTFYFEIDNDLYVQNGSSITTTTNWMTSVFNNVQMLFENDGITVGLKSLFIWTESDPYQGIGTSSVAYLNAFRATRVVFDGDVGQLVGIDPGALGGVAFLNTLCTQNNFSYSDVNFGFETVPTYSWTVQVIAHEFGHSLGSRHTHACAWNGNNTSIDGCGTQAGFPEGSCGVGPIPAPDVKGTIMSYCHLVSGVGISFTEGFGPQPSALMLANVNSKTCLSFDCTSSCSNTITEIIILNETPTSISLTWSDAGTTTSWQVAVTPFASTNAQWNTVTTNSFTATGLDPNTYYSVRVRPFCSGGFEPSNRATIAATKASNFCASVPFTDTGGTTGNYTNRESWVRTMTPNNPDLKLRCTFLSFNLELDYDFLYIYNGPNEFSPSLTPIGLTGPSTPEIFNSTAFDGSLTFKFVSDAFDTRAGWNANITCTGTLGIDDADYLDFSYYPNPTTGRVAMISNTQITDVKVYNVEGRLLFQQKKNDMETAVDISQFSTGTYFFKVSFGELEKNFKVLKL</sequence>
<keyword evidence="2" id="KW-1015">Disulfide bond</keyword>
<dbReference type="SUPFAM" id="SSF55486">
    <property type="entry name" value="Metalloproteases ('zincins'), catalytic domain"/>
    <property type="match status" value="1"/>
</dbReference>
<feature type="chain" id="PRO_5045294578" evidence="3">
    <location>
        <begin position="20"/>
        <end position="725"/>
    </location>
</feature>
<dbReference type="InterPro" id="IPR026444">
    <property type="entry name" value="Secre_tail"/>
</dbReference>
<keyword evidence="7" id="KW-1185">Reference proteome</keyword>
<dbReference type="Pfam" id="PF13688">
    <property type="entry name" value="Reprolysin_5"/>
    <property type="match status" value="1"/>
</dbReference>
<dbReference type="InterPro" id="IPR013783">
    <property type="entry name" value="Ig-like_fold"/>
</dbReference>
<evidence type="ECO:0000259" key="4">
    <source>
        <dbReference type="PROSITE" id="PS50215"/>
    </source>
</evidence>
<gene>
    <name evidence="6" type="ORF">WFZ85_06470</name>
</gene>
<dbReference type="PROSITE" id="PS50853">
    <property type="entry name" value="FN3"/>
    <property type="match status" value="1"/>
</dbReference>
<dbReference type="InterPro" id="IPR036116">
    <property type="entry name" value="FN3_sf"/>
</dbReference>
<dbReference type="PANTHER" id="PTHR11905">
    <property type="entry name" value="ADAM A DISINTEGRIN AND METALLOPROTEASE DOMAIN"/>
    <property type="match status" value="1"/>
</dbReference>
<evidence type="ECO:0000259" key="5">
    <source>
        <dbReference type="PROSITE" id="PS50853"/>
    </source>
</evidence>
<dbReference type="SMART" id="SM00060">
    <property type="entry name" value="FN3"/>
    <property type="match status" value="1"/>
</dbReference>
<dbReference type="PROSITE" id="PS50215">
    <property type="entry name" value="ADAM_MEPRO"/>
    <property type="match status" value="1"/>
</dbReference>
<dbReference type="Gene3D" id="3.40.390.10">
    <property type="entry name" value="Collagenase (Catalytic Domain)"/>
    <property type="match status" value="1"/>
</dbReference>
<dbReference type="SUPFAM" id="SSF49265">
    <property type="entry name" value="Fibronectin type III"/>
    <property type="match status" value="1"/>
</dbReference>
<name>A0ABU9N8J4_9FLAO</name>
<dbReference type="CDD" id="cd00063">
    <property type="entry name" value="FN3"/>
    <property type="match status" value="1"/>
</dbReference>
<reference evidence="6 7" key="1">
    <citation type="submission" date="2024-03" db="EMBL/GenBank/DDBJ databases">
        <title>Two novel species of the genus Flavobacterium exhibiting potentially degradation of complex polysaccharides.</title>
        <authorList>
            <person name="Lian X."/>
        </authorList>
    </citation>
    <scope>NUCLEOTIDE SEQUENCE [LARGE SCALE GENOMIC DNA]</scope>
    <source>
        <strain evidence="7">j3</strain>
    </source>
</reference>
<dbReference type="InterPro" id="IPR000859">
    <property type="entry name" value="CUB_dom"/>
</dbReference>
<protein>
    <submittedName>
        <fullName evidence="6">M12 family metallo-peptidase</fullName>
    </submittedName>
</protein>
<dbReference type="InterPro" id="IPR001590">
    <property type="entry name" value="Peptidase_M12B"/>
</dbReference>
<dbReference type="EMBL" id="JBCGDO010000006">
    <property type="protein sequence ID" value="MEM0542253.1"/>
    <property type="molecule type" value="Genomic_DNA"/>
</dbReference>
<dbReference type="InterPro" id="IPR024079">
    <property type="entry name" value="MetalloPept_cat_dom_sf"/>
</dbReference>
<dbReference type="CDD" id="cd00041">
    <property type="entry name" value="CUB"/>
    <property type="match status" value="1"/>
</dbReference>
<organism evidence="6 7">
    <name type="scientific">Flavobacterium aureirubrum</name>
    <dbReference type="NCBI Taxonomy" id="3133147"/>
    <lineage>
        <taxon>Bacteria</taxon>
        <taxon>Pseudomonadati</taxon>
        <taxon>Bacteroidota</taxon>
        <taxon>Flavobacteriia</taxon>
        <taxon>Flavobacteriales</taxon>
        <taxon>Flavobacteriaceae</taxon>
        <taxon>Flavobacterium</taxon>
    </lineage>
</organism>
<evidence type="ECO:0000313" key="6">
    <source>
        <dbReference type="EMBL" id="MEM0542253.1"/>
    </source>
</evidence>
<dbReference type="PANTHER" id="PTHR11905:SF159">
    <property type="entry name" value="ADAM METALLOPROTEASE"/>
    <property type="match status" value="1"/>
</dbReference>
<evidence type="ECO:0000256" key="2">
    <source>
        <dbReference type="ARBA" id="ARBA00023157"/>
    </source>
</evidence>
<evidence type="ECO:0000256" key="3">
    <source>
        <dbReference type="SAM" id="SignalP"/>
    </source>
</evidence>
<feature type="signal peptide" evidence="3">
    <location>
        <begin position="1"/>
        <end position="19"/>
    </location>
</feature>
<feature type="domain" description="Fibronectin type-III" evidence="5">
    <location>
        <begin position="443"/>
        <end position="529"/>
    </location>
</feature>
<keyword evidence="1 3" id="KW-0732">Signal</keyword>
<dbReference type="Gene3D" id="2.60.120.290">
    <property type="entry name" value="Spermadhesin, CUB domain"/>
    <property type="match status" value="1"/>
</dbReference>
<accession>A0ABU9N8J4</accession>
<evidence type="ECO:0000256" key="1">
    <source>
        <dbReference type="ARBA" id="ARBA00022729"/>
    </source>
</evidence>
<comment type="caution">
    <text evidence="6">The sequence shown here is derived from an EMBL/GenBank/DDBJ whole genome shotgun (WGS) entry which is preliminary data.</text>
</comment>
<feature type="domain" description="Peptidase M12B" evidence="4">
    <location>
        <begin position="211"/>
        <end position="400"/>
    </location>
</feature>